<dbReference type="FunFam" id="3.40.50.720:FF:000022">
    <property type="entry name" value="Cinnamyl alcohol dehydrogenase"/>
    <property type="match status" value="1"/>
</dbReference>
<gene>
    <name evidence="6" type="ORF">IQ241_23285</name>
</gene>
<reference evidence="6" key="1">
    <citation type="submission" date="2020-10" db="EMBL/GenBank/DDBJ databases">
        <authorList>
            <person name="Castelo-Branco R."/>
            <person name="Eusebio N."/>
            <person name="Adriana R."/>
            <person name="Vieira A."/>
            <person name="Brugerolle De Fraissinette N."/>
            <person name="Rezende De Castro R."/>
            <person name="Schneider M.P."/>
            <person name="Vasconcelos V."/>
            <person name="Leao P.N."/>
        </authorList>
    </citation>
    <scope>NUCLEOTIDE SEQUENCE</scope>
    <source>
        <strain evidence="6">LEGE 07310</strain>
    </source>
</reference>
<dbReference type="PROSITE" id="PS00065">
    <property type="entry name" value="D_2_HYDROXYACID_DH_1"/>
    <property type="match status" value="1"/>
</dbReference>
<evidence type="ECO:0000259" key="5">
    <source>
        <dbReference type="Pfam" id="PF00107"/>
    </source>
</evidence>
<evidence type="ECO:0000256" key="1">
    <source>
        <dbReference type="ARBA" id="ARBA00001947"/>
    </source>
</evidence>
<dbReference type="Pfam" id="PF00107">
    <property type="entry name" value="ADH_zinc_N"/>
    <property type="match status" value="1"/>
</dbReference>
<dbReference type="Gene3D" id="3.40.50.720">
    <property type="entry name" value="NAD(P)-binding Rossmann-like Domain"/>
    <property type="match status" value="1"/>
</dbReference>
<dbReference type="AlphaFoldDB" id="A0A8J7ATE2"/>
<evidence type="ECO:0000256" key="4">
    <source>
        <dbReference type="ARBA" id="ARBA00023002"/>
    </source>
</evidence>
<comment type="caution">
    <text evidence="6">The sequence shown here is derived from an EMBL/GenBank/DDBJ whole genome shotgun (WGS) entry which is preliminary data.</text>
</comment>
<organism evidence="6 7">
    <name type="scientific">Vasconcelosia minhoensis LEGE 07310</name>
    <dbReference type="NCBI Taxonomy" id="915328"/>
    <lineage>
        <taxon>Bacteria</taxon>
        <taxon>Bacillati</taxon>
        <taxon>Cyanobacteriota</taxon>
        <taxon>Cyanophyceae</taxon>
        <taxon>Nodosilineales</taxon>
        <taxon>Cymatolegaceae</taxon>
        <taxon>Vasconcelosia</taxon>
        <taxon>Vasconcelosia minhoensis</taxon>
    </lineage>
</organism>
<dbReference type="InterPro" id="IPR029752">
    <property type="entry name" value="D-isomer_DH_CS1"/>
</dbReference>
<comment type="cofactor">
    <cofactor evidence="1">
        <name>Zn(2+)</name>
        <dbReference type="ChEBI" id="CHEBI:29105"/>
    </cofactor>
</comment>
<dbReference type="EMBL" id="JADEXG010000089">
    <property type="protein sequence ID" value="MBE9080175.1"/>
    <property type="molecule type" value="Genomic_DNA"/>
</dbReference>
<proteinExistence type="predicted"/>
<dbReference type="InterPro" id="IPR036291">
    <property type="entry name" value="NAD(P)-bd_dom_sf"/>
</dbReference>
<sequence>MRAHQGWVIPLPESVDAAKAGSLFCGGITVYNPMVQLDVKPTDHVGVIGIGGLGHMALQFLNAWGCEVTAFSSSPDKEAEARELGADKFVDSSAPDAIKAVEGQFDVILCSASADLDWATYIAALRPKGRLHFVGVVPSPVATHVFPLIEGQKSISGSPLGSPATIGKMLEFVSRHRVAPITEMYPFAQVNEAMEKLRSGKPRYRLVLKH</sequence>
<dbReference type="PANTHER" id="PTHR42683">
    <property type="entry name" value="ALDEHYDE REDUCTASE"/>
    <property type="match status" value="1"/>
</dbReference>
<protein>
    <submittedName>
        <fullName evidence="6">Zinc-binding dehydrogenase</fullName>
    </submittedName>
</protein>
<dbReference type="Gene3D" id="3.90.180.10">
    <property type="entry name" value="Medium-chain alcohol dehydrogenases, catalytic domain"/>
    <property type="match status" value="1"/>
</dbReference>
<name>A0A8J7ATE2_9CYAN</name>
<evidence type="ECO:0000313" key="7">
    <source>
        <dbReference type="Proteomes" id="UP000636505"/>
    </source>
</evidence>
<dbReference type="GO" id="GO:0046872">
    <property type="term" value="F:metal ion binding"/>
    <property type="evidence" value="ECO:0007669"/>
    <property type="project" value="UniProtKB-KW"/>
</dbReference>
<evidence type="ECO:0000256" key="3">
    <source>
        <dbReference type="ARBA" id="ARBA00022833"/>
    </source>
</evidence>
<keyword evidence="7" id="KW-1185">Reference proteome</keyword>
<feature type="domain" description="Alcohol dehydrogenase-like C-terminal" evidence="5">
    <location>
        <begin position="52"/>
        <end position="174"/>
    </location>
</feature>
<dbReference type="SUPFAM" id="SSF51735">
    <property type="entry name" value="NAD(P)-binding Rossmann-fold domains"/>
    <property type="match status" value="1"/>
</dbReference>
<evidence type="ECO:0000256" key="2">
    <source>
        <dbReference type="ARBA" id="ARBA00022723"/>
    </source>
</evidence>
<dbReference type="GO" id="GO:0008106">
    <property type="term" value="F:alcohol dehydrogenase (NADP+) activity"/>
    <property type="evidence" value="ECO:0007669"/>
    <property type="project" value="UniProtKB-ARBA"/>
</dbReference>
<accession>A0A8J7ATE2</accession>
<evidence type="ECO:0000313" key="6">
    <source>
        <dbReference type="EMBL" id="MBE9080175.1"/>
    </source>
</evidence>
<keyword evidence="4" id="KW-0560">Oxidoreductase</keyword>
<dbReference type="InterPro" id="IPR047109">
    <property type="entry name" value="CAD-like"/>
</dbReference>
<keyword evidence="2" id="KW-0479">Metal-binding</keyword>
<dbReference type="Proteomes" id="UP000636505">
    <property type="component" value="Unassembled WGS sequence"/>
</dbReference>
<dbReference type="InterPro" id="IPR013149">
    <property type="entry name" value="ADH-like_C"/>
</dbReference>
<keyword evidence="3" id="KW-0862">Zinc</keyword>